<dbReference type="EC" id="2.1.-.-" evidence="3"/>
<dbReference type="RefSeq" id="WP_250875635.1">
    <property type="nucleotide sequence ID" value="NZ_JALXFV010000010.1"/>
</dbReference>
<accession>A0ABD6B256</accession>
<keyword evidence="3" id="KW-0489">Methyltransferase</keyword>
<feature type="region of interest" description="Disordered" evidence="1">
    <location>
        <begin position="227"/>
        <end position="247"/>
    </location>
</feature>
<evidence type="ECO:0000256" key="1">
    <source>
        <dbReference type="SAM" id="MobiDB-lite"/>
    </source>
</evidence>
<dbReference type="GO" id="GO:0032259">
    <property type="term" value="P:methylation"/>
    <property type="evidence" value="ECO:0007669"/>
    <property type="project" value="UniProtKB-KW"/>
</dbReference>
<dbReference type="Proteomes" id="UP001597187">
    <property type="component" value="Unassembled WGS sequence"/>
</dbReference>
<evidence type="ECO:0000313" key="3">
    <source>
        <dbReference type="EMBL" id="MFD1515710.1"/>
    </source>
</evidence>
<dbReference type="CDD" id="cd02440">
    <property type="entry name" value="AdoMet_MTases"/>
    <property type="match status" value="1"/>
</dbReference>
<protein>
    <submittedName>
        <fullName evidence="3">Class I SAM-dependent methyltransferase</fullName>
        <ecNumber evidence="3">2.1.-.-</ecNumber>
    </submittedName>
</protein>
<comment type="caution">
    <text evidence="3">The sequence shown here is derived from an EMBL/GenBank/DDBJ whole genome shotgun (WGS) entry which is preliminary data.</text>
</comment>
<gene>
    <name evidence="3" type="ORF">ACFSBT_20720</name>
</gene>
<keyword evidence="3" id="KW-0808">Transferase</keyword>
<proteinExistence type="predicted"/>
<dbReference type="SUPFAM" id="SSF53335">
    <property type="entry name" value="S-adenosyl-L-methionine-dependent methyltransferases"/>
    <property type="match status" value="1"/>
</dbReference>
<dbReference type="PANTHER" id="PTHR37886">
    <property type="entry name" value="S-ADENOSYL-L-METHIONINE-DEPENDENT METHYLTRANSFERASES SUPERFAMILY PROTEIN"/>
    <property type="match status" value="1"/>
</dbReference>
<feature type="domain" description="Methyltransferase type 12" evidence="2">
    <location>
        <begin position="86"/>
        <end position="188"/>
    </location>
</feature>
<dbReference type="PANTHER" id="PTHR37886:SF1">
    <property type="entry name" value="S-ADENOSYL-L-METHIONINE-DEPENDENT METHYLTRANSFERASES SUPERFAMILY PROTEIN"/>
    <property type="match status" value="1"/>
</dbReference>
<dbReference type="Pfam" id="PF08242">
    <property type="entry name" value="Methyltransf_12"/>
    <property type="match status" value="1"/>
</dbReference>
<dbReference type="EMBL" id="JBHUDC010000010">
    <property type="protein sequence ID" value="MFD1515710.1"/>
    <property type="molecule type" value="Genomic_DNA"/>
</dbReference>
<dbReference type="InterPro" id="IPR029063">
    <property type="entry name" value="SAM-dependent_MTases_sf"/>
</dbReference>
<name>A0ABD6B256_9EURY</name>
<dbReference type="GO" id="GO:0008168">
    <property type="term" value="F:methyltransferase activity"/>
    <property type="evidence" value="ECO:0007669"/>
    <property type="project" value="UniProtKB-KW"/>
</dbReference>
<dbReference type="AlphaFoldDB" id="A0ABD6B256"/>
<organism evidence="3 4">
    <name type="scientific">Halomarina rubra</name>
    <dbReference type="NCBI Taxonomy" id="2071873"/>
    <lineage>
        <taxon>Archaea</taxon>
        <taxon>Methanobacteriati</taxon>
        <taxon>Methanobacteriota</taxon>
        <taxon>Stenosarchaea group</taxon>
        <taxon>Halobacteria</taxon>
        <taxon>Halobacteriales</taxon>
        <taxon>Natronomonadaceae</taxon>
        <taxon>Halomarina</taxon>
    </lineage>
</organism>
<sequence length="247" mass="28117">MSIEQSRIQTAISNPRKALRHLIGRVRHAVGVRQAGSQRAYYERYVDESFLTDNPAIGHEGQWSLMADWQFRMVRDAGLAVDDSMLDVGCGPLRGGQRFIDFLDVGRYHGMDISAEGLRAGRDLLRREGLVEKRPNLIHNSDLTFREPELAGETFDVVLAQSVITHLDREQTVELFEHLPNVLDEQGQFIATFFEDSSYSANHNGRTFRYPVDLLSDLCAENGLHFERHSPAEPHPNGHELMRVTHR</sequence>
<evidence type="ECO:0000259" key="2">
    <source>
        <dbReference type="Pfam" id="PF08242"/>
    </source>
</evidence>
<dbReference type="InterPro" id="IPR013217">
    <property type="entry name" value="Methyltransf_12"/>
</dbReference>
<dbReference type="Gene3D" id="3.40.50.150">
    <property type="entry name" value="Vaccinia Virus protein VP39"/>
    <property type="match status" value="1"/>
</dbReference>
<keyword evidence="4" id="KW-1185">Reference proteome</keyword>
<evidence type="ECO:0000313" key="4">
    <source>
        <dbReference type="Proteomes" id="UP001597187"/>
    </source>
</evidence>
<reference evidence="3 4" key="1">
    <citation type="journal article" date="2019" name="Int. J. Syst. Evol. Microbiol.">
        <title>The Global Catalogue of Microorganisms (GCM) 10K type strain sequencing project: providing services to taxonomists for standard genome sequencing and annotation.</title>
        <authorList>
            <consortium name="The Broad Institute Genomics Platform"/>
            <consortium name="The Broad Institute Genome Sequencing Center for Infectious Disease"/>
            <person name="Wu L."/>
            <person name="Ma J."/>
        </authorList>
    </citation>
    <scope>NUCLEOTIDE SEQUENCE [LARGE SCALE GENOMIC DNA]</scope>
    <source>
        <strain evidence="3 4">CGMCC 1.12563</strain>
    </source>
</reference>